<dbReference type="GO" id="GO:0022857">
    <property type="term" value="F:transmembrane transporter activity"/>
    <property type="evidence" value="ECO:0007669"/>
    <property type="project" value="InterPro"/>
</dbReference>
<proteinExistence type="predicted"/>
<evidence type="ECO:0000256" key="4">
    <source>
        <dbReference type="SAM" id="Phobius"/>
    </source>
</evidence>
<dbReference type="Gene3D" id="1.20.1250.20">
    <property type="entry name" value="MFS general substrate transporter like domains"/>
    <property type="match status" value="2"/>
</dbReference>
<organism evidence="5 6">
    <name type="scientific">Pseudohongiella nitratireducens</name>
    <dbReference type="NCBI Taxonomy" id="1768907"/>
    <lineage>
        <taxon>Bacteria</taxon>
        <taxon>Pseudomonadati</taxon>
        <taxon>Pseudomonadota</taxon>
        <taxon>Gammaproteobacteria</taxon>
        <taxon>Pseudomonadales</taxon>
        <taxon>Pseudohongiellaceae</taxon>
        <taxon>Pseudohongiella</taxon>
    </lineage>
</organism>
<evidence type="ECO:0000313" key="5">
    <source>
        <dbReference type="EMBL" id="GFZ75725.1"/>
    </source>
</evidence>
<reference evidence="5" key="1">
    <citation type="journal article" date="2014" name="Int. J. Syst. Evol. Microbiol.">
        <title>Complete genome sequence of Corynebacterium casei LMG S-19264T (=DSM 44701T), isolated from a smear-ripened cheese.</title>
        <authorList>
            <consortium name="US DOE Joint Genome Institute (JGI-PGF)"/>
            <person name="Walter F."/>
            <person name="Albersmeier A."/>
            <person name="Kalinowski J."/>
            <person name="Ruckert C."/>
        </authorList>
    </citation>
    <scope>NUCLEOTIDE SEQUENCE</scope>
    <source>
        <strain evidence="5">CGMCC 1.15425</strain>
    </source>
</reference>
<dbReference type="InterPro" id="IPR052528">
    <property type="entry name" value="Sugar_transport-like"/>
</dbReference>
<dbReference type="PANTHER" id="PTHR23526">
    <property type="entry name" value="INTEGRAL MEMBRANE TRANSPORT PROTEIN-RELATED"/>
    <property type="match status" value="1"/>
</dbReference>
<feature type="transmembrane region" description="Helical" evidence="4">
    <location>
        <begin position="112"/>
        <end position="132"/>
    </location>
</feature>
<feature type="transmembrane region" description="Helical" evidence="4">
    <location>
        <begin position="293"/>
        <end position="313"/>
    </location>
</feature>
<protein>
    <submittedName>
        <fullName evidence="5">MFS transporter</fullName>
    </submittedName>
</protein>
<gene>
    <name evidence="5" type="ORF">GCM10011403_17570</name>
</gene>
<keyword evidence="6" id="KW-1185">Reference proteome</keyword>
<sequence>MIFIMNNQNQKNWQAQVYERLANDDEGRVCKEISDEACQETPGNFLATMVANTCSSLADKLASAKTTLPWILVQVGAPAWMLSFLVPIRESGAMMPQLWIGAWVRQHRIRKWFWVAGGLIQGLCLLAMMVSVSLLEGALAGLTILGLLIVFSLARAVCSVAYKDVLGKTIPKTRRGRLSGWISAVAGLASMSVGLWLSTKGQSNDIALYLGLLALAALFWFIAVVAYARIREFPGETAGGKDGWKAAVDNLTLLQRDRPFRRFVIARALAMGSGLAAPFYVSLASNDLGSTAGLLGLLIAVEGFAGLCSSPLWGRWADHSSRTVFAIACAIASLTTLAVASFAVSGMTQQMAFVVYPLAFFMLGVSHAGVRLGRKTYLVDMATGNQRTAYVAVSNTVIGFLLLVVGGVIASVAAFSSVMAMVVLGVAGLAGSILGVQLRDVSA</sequence>
<dbReference type="InterPro" id="IPR011701">
    <property type="entry name" value="MFS"/>
</dbReference>
<dbReference type="SUPFAM" id="SSF103473">
    <property type="entry name" value="MFS general substrate transporter"/>
    <property type="match status" value="1"/>
</dbReference>
<feature type="transmembrane region" description="Helical" evidence="4">
    <location>
        <begin position="325"/>
        <end position="345"/>
    </location>
</feature>
<dbReference type="CDD" id="cd06174">
    <property type="entry name" value="MFS"/>
    <property type="match status" value="1"/>
</dbReference>
<name>A0A916QL81_9GAMM</name>
<feature type="transmembrane region" description="Helical" evidence="4">
    <location>
        <begin position="138"/>
        <end position="158"/>
    </location>
</feature>
<evidence type="ECO:0000256" key="3">
    <source>
        <dbReference type="ARBA" id="ARBA00023136"/>
    </source>
</evidence>
<dbReference type="Pfam" id="PF07690">
    <property type="entry name" value="MFS_1"/>
    <property type="match status" value="1"/>
</dbReference>
<feature type="transmembrane region" description="Helical" evidence="4">
    <location>
        <begin position="418"/>
        <end position="438"/>
    </location>
</feature>
<dbReference type="AlphaFoldDB" id="A0A916QL81"/>
<evidence type="ECO:0000256" key="1">
    <source>
        <dbReference type="ARBA" id="ARBA00022692"/>
    </source>
</evidence>
<feature type="transmembrane region" description="Helical" evidence="4">
    <location>
        <begin position="264"/>
        <end position="281"/>
    </location>
</feature>
<feature type="transmembrane region" description="Helical" evidence="4">
    <location>
        <begin position="178"/>
        <end position="197"/>
    </location>
</feature>
<evidence type="ECO:0000256" key="2">
    <source>
        <dbReference type="ARBA" id="ARBA00022989"/>
    </source>
</evidence>
<keyword evidence="3 4" id="KW-0472">Membrane</keyword>
<dbReference type="PANTHER" id="PTHR23526:SF1">
    <property type="entry name" value="MAJOR FACILITATOR SUPERFAMILY MFS_1"/>
    <property type="match status" value="1"/>
</dbReference>
<accession>A0A916QL81</accession>
<reference evidence="5" key="2">
    <citation type="submission" date="2020-09" db="EMBL/GenBank/DDBJ databases">
        <authorList>
            <person name="Sun Q."/>
            <person name="Zhou Y."/>
        </authorList>
    </citation>
    <scope>NUCLEOTIDE SEQUENCE</scope>
    <source>
        <strain evidence="5">CGMCC 1.15425</strain>
    </source>
</reference>
<feature type="transmembrane region" description="Helical" evidence="4">
    <location>
        <begin position="351"/>
        <end position="370"/>
    </location>
</feature>
<dbReference type="InterPro" id="IPR036259">
    <property type="entry name" value="MFS_trans_sf"/>
</dbReference>
<keyword evidence="1 4" id="KW-0812">Transmembrane</keyword>
<feature type="transmembrane region" description="Helical" evidence="4">
    <location>
        <begin position="390"/>
        <end position="412"/>
    </location>
</feature>
<comment type="caution">
    <text evidence="5">The sequence shown here is derived from an EMBL/GenBank/DDBJ whole genome shotgun (WGS) entry which is preliminary data.</text>
</comment>
<keyword evidence="2 4" id="KW-1133">Transmembrane helix</keyword>
<evidence type="ECO:0000313" key="6">
    <source>
        <dbReference type="Proteomes" id="UP000627715"/>
    </source>
</evidence>
<feature type="transmembrane region" description="Helical" evidence="4">
    <location>
        <begin position="209"/>
        <end position="228"/>
    </location>
</feature>
<dbReference type="EMBL" id="BMIY01000007">
    <property type="protein sequence ID" value="GFZ75725.1"/>
    <property type="molecule type" value="Genomic_DNA"/>
</dbReference>
<dbReference type="Proteomes" id="UP000627715">
    <property type="component" value="Unassembled WGS sequence"/>
</dbReference>